<dbReference type="InterPro" id="IPR011009">
    <property type="entry name" value="Kinase-like_dom_sf"/>
</dbReference>
<gene>
    <name evidence="5" type="ORF">B0A48_16691</name>
</gene>
<dbReference type="InterPro" id="IPR000719">
    <property type="entry name" value="Prot_kinase_dom"/>
</dbReference>
<dbReference type="AlphaFoldDB" id="A0A1V8SEU3"/>
<dbReference type="OrthoDB" id="3365224at2759"/>
<feature type="region of interest" description="Disordered" evidence="2">
    <location>
        <begin position="188"/>
        <end position="207"/>
    </location>
</feature>
<comment type="caution">
    <text evidence="5">The sequence shown here is derived from an EMBL/GenBank/DDBJ whole genome shotgun (WGS) entry which is preliminary data.</text>
</comment>
<feature type="region of interest" description="Disordered" evidence="2">
    <location>
        <begin position="251"/>
        <end position="316"/>
    </location>
</feature>
<dbReference type="SMART" id="SM00220">
    <property type="entry name" value="S_TKc"/>
    <property type="match status" value="1"/>
</dbReference>
<evidence type="ECO:0000259" key="3">
    <source>
        <dbReference type="PROSITE" id="PS50011"/>
    </source>
</evidence>
<dbReference type="InterPro" id="IPR039931">
    <property type="entry name" value="EEIG1/2-like"/>
</dbReference>
<feature type="compositionally biased region" description="Polar residues" evidence="2">
    <location>
        <begin position="265"/>
        <end position="277"/>
    </location>
</feature>
<dbReference type="GO" id="GO:0005524">
    <property type="term" value="F:ATP binding"/>
    <property type="evidence" value="ECO:0007669"/>
    <property type="project" value="UniProtKB-UniRule"/>
</dbReference>
<keyword evidence="6" id="KW-1185">Reference proteome</keyword>
<dbReference type="PROSITE" id="PS00107">
    <property type="entry name" value="PROTEIN_KINASE_ATP"/>
    <property type="match status" value="1"/>
</dbReference>
<feature type="compositionally biased region" description="Basic and acidic residues" evidence="2">
    <location>
        <begin position="278"/>
        <end position="293"/>
    </location>
</feature>
<dbReference type="PANTHER" id="PTHR21456:SF1">
    <property type="entry name" value="C2 NT-TYPE DOMAIN-CONTAINING PROTEIN"/>
    <property type="match status" value="1"/>
</dbReference>
<keyword evidence="1" id="KW-0067">ATP-binding</keyword>
<evidence type="ECO:0000259" key="4">
    <source>
        <dbReference type="PROSITE" id="PS51840"/>
    </source>
</evidence>
<dbReference type="SUPFAM" id="SSF56112">
    <property type="entry name" value="Protein kinase-like (PK-like)"/>
    <property type="match status" value="1"/>
</dbReference>
<dbReference type="FunCoup" id="A0A1V8SEU3">
    <property type="interactions" value="13"/>
</dbReference>
<dbReference type="Proteomes" id="UP000192596">
    <property type="component" value="Unassembled WGS sequence"/>
</dbReference>
<reference evidence="6" key="1">
    <citation type="submission" date="2017-03" db="EMBL/GenBank/DDBJ databases">
        <title>Genomes of endolithic fungi from Antarctica.</title>
        <authorList>
            <person name="Coleine C."/>
            <person name="Masonjones S."/>
            <person name="Stajich J.E."/>
        </authorList>
    </citation>
    <scope>NUCLEOTIDE SEQUENCE [LARGE SCALE GENOMIC DNA]</scope>
    <source>
        <strain evidence="6">CCFEE 5527</strain>
    </source>
</reference>
<dbReference type="PROSITE" id="PS51840">
    <property type="entry name" value="C2_NT"/>
    <property type="match status" value="1"/>
</dbReference>
<evidence type="ECO:0000256" key="1">
    <source>
        <dbReference type="PROSITE-ProRule" id="PRU10141"/>
    </source>
</evidence>
<dbReference type="Pfam" id="PF10358">
    <property type="entry name" value="NT-C2"/>
    <property type="match status" value="1"/>
</dbReference>
<dbReference type="STRING" id="1507870.A0A1V8SEU3"/>
<keyword evidence="1" id="KW-0547">Nucleotide-binding</keyword>
<dbReference type="InterPro" id="IPR017441">
    <property type="entry name" value="Protein_kinase_ATP_BS"/>
</dbReference>
<dbReference type="PROSITE" id="PS50011">
    <property type="entry name" value="PROTEIN_KINASE_DOM"/>
    <property type="match status" value="1"/>
</dbReference>
<dbReference type="Pfam" id="PF00069">
    <property type="entry name" value="Pkinase"/>
    <property type="match status" value="1"/>
</dbReference>
<dbReference type="EMBL" id="NAJO01000053">
    <property type="protein sequence ID" value="OQN97537.1"/>
    <property type="molecule type" value="Genomic_DNA"/>
</dbReference>
<dbReference type="PANTHER" id="PTHR21456">
    <property type="entry name" value="FAMILY WITH SEQUENCE SIMILARITY 102"/>
    <property type="match status" value="1"/>
</dbReference>
<feature type="domain" description="C2 NT-type" evidence="4">
    <location>
        <begin position="3"/>
        <end position="156"/>
    </location>
</feature>
<evidence type="ECO:0000256" key="2">
    <source>
        <dbReference type="SAM" id="MobiDB-lite"/>
    </source>
</evidence>
<feature type="binding site" evidence="1">
    <location>
        <position position="445"/>
    </location>
    <ligand>
        <name>ATP</name>
        <dbReference type="ChEBI" id="CHEBI:30616"/>
    </ligand>
</feature>
<dbReference type="InterPro" id="IPR019448">
    <property type="entry name" value="NT-C2"/>
</dbReference>
<feature type="compositionally biased region" description="Gly residues" evidence="2">
    <location>
        <begin position="294"/>
        <end position="309"/>
    </location>
</feature>
<dbReference type="Gene3D" id="1.10.510.10">
    <property type="entry name" value="Transferase(Phosphotransferase) domain 1"/>
    <property type="match status" value="1"/>
</dbReference>
<dbReference type="InParanoid" id="A0A1V8SEU3"/>
<evidence type="ECO:0000313" key="5">
    <source>
        <dbReference type="EMBL" id="OQN97537.1"/>
    </source>
</evidence>
<organism evidence="5 6">
    <name type="scientific">Cryoendolithus antarcticus</name>
    <dbReference type="NCBI Taxonomy" id="1507870"/>
    <lineage>
        <taxon>Eukaryota</taxon>
        <taxon>Fungi</taxon>
        <taxon>Dikarya</taxon>
        <taxon>Ascomycota</taxon>
        <taxon>Pezizomycotina</taxon>
        <taxon>Dothideomycetes</taxon>
        <taxon>Dothideomycetidae</taxon>
        <taxon>Cladosporiales</taxon>
        <taxon>Cladosporiaceae</taxon>
        <taxon>Cryoendolithus</taxon>
    </lineage>
</organism>
<evidence type="ECO:0008006" key="7">
    <source>
        <dbReference type="Google" id="ProtNLM"/>
    </source>
</evidence>
<dbReference type="GO" id="GO:0004672">
    <property type="term" value="F:protein kinase activity"/>
    <property type="evidence" value="ECO:0007669"/>
    <property type="project" value="InterPro"/>
</dbReference>
<sequence length="584" mass="64236">MSSLLPRPRRTKFALTLNILDLHNVPLVSGQSYIKWHIEHSSSAEHRGRTTKSPIKDHRVTYDYIKELVVRLSVGKDGVLTACWAEFEVLQEYGGGGKRDEITLGRVRLNLAEYVGATGSGAGEADGEEGKGVVRRYLMQDSKINSTLRLGIAMQHVEGTREYTAPPLRSAPVFGGIAGIISAEAQQAGSTADNHVDPSDPAAGPMPSLSVRSKEIGEAQDMYRRALAAFWASQPGELKADECIEDIFSGGDGWGTHGRPEDVSNGHSPSGTGTVTPRTEDEKGKGHKTKEGGGKSWGSKGGKVTGGGFGRKKLDKSSQKVVGELDEFDVREDLRSWRVGSKAMGPLRAQLHGRSLGAARWQSNTASPLHLAPRQFHASSFRSIDAAGGIEEERWSWYEPGVYFPVRIGEVFESRYQVFGKLGYGAHSTVWLGRDLHTDRHVALKFCERNSKSAQRELAWYKYSESIETSHVGAVLTRELYDSFSIKAVGGEHLCLVHEPSGMSLKSLVKLFPNDCIPEETWRPFVKCLLLALDCLHTVGRTVHSDLQASNILICSQDDETFKAFEEAKLKDPSPRKINRDRII</sequence>
<feature type="domain" description="Protein kinase" evidence="3">
    <location>
        <begin position="416"/>
        <end position="584"/>
    </location>
</feature>
<dbReference type="Gene3D" id="3.30.200.20">
    <property type="entry name" value="Phosphorylase Kinase, domain 1"/>
    <property type="match status" value="1"/>
</dbReference>
<evidence type="ECO:0000313" key="6">
    <source>
        <dbReference type="Proteomes" id="UP000192596"/>
    </source>
</evidence>
<proteinExistence type="predicted"/>
<accession>A0A1V8SEU3</accession>
<name>A0A1V8SEU3_9PEZI</name>
<protein>
    <recommendedName>
        <fullName evidence="7">Protein kinase domain-containing protein</fullName>
    </recommendedName>
</protein>